<accession>A0A210P5Y2</accession>
<evidence type="ECO:0000313" key="2">
    <source>
        <dbReference type="EMBL" id="OWF31851.1"/>
    </source>
</evidence>
<feature type="signal peptide" evidence="1">
    <location>
        <begin position="1"/>
        <end position="22"/>
    </location>
</feature>
<protein>
    <submittedName>
        <fullName evidence="2">Uncharacterized protein</fullName>
    </submittedName>
</protein>
<dbReference type="EMBL" id="MXAL01000019">
    <property type="protein sequence ID" value="OWF31851.1"/>
    <property type="molecule type" value="Genomic_DNA"/>
</dbReference>
<dbReference type="Proteomes" id="UP000196649">
    <property type="component" value="Unassembled WGS sequence"/>
</dbReference>
<feature type="chain" id="PRO_5039397074" evidence="1">
    <location>
        <begin position="23"/>
        <end position="165"/>
    </location>
</feature>
<keyword evidence="1" id="KW-0732">Signal</keyword>
<dbReference type="RefSeq" id="WP_054643988.1">
    <property type="nucleotide sequence ID" value="NZ_MXAL01000019.1"/>
</dbReference>
<organism evidence="2 3">
    <name type="scientific">Companilactobacillus kimchii</name>
    <dbReference type="NCBI Taxonomy" id="2801452"/>
    <lineage>
        <taxon>Bacteria</taxon>
        <taxon>Bacillati</taxon>
        <taxon>Bacillota</taxon>
        <taxon>Bacilli</taxon>
        <taxon>Lactobacillales</taxon>
        <taxon>Lactobacillaceae</taxon>
        <taxon>Companilactobacillus</taxon>
    </lineage>
</organism>
<gene>
    <name evidence="2" type="ORF">LKACC12383_02622</name>
</gene>
<evidence type="ECO:0000256" key="1">
    <source>
        <dbReference type="SAM" id="SignalP"/>
    </source>
</evidence>
<evidence type="ECO:0000313" key="3">
    <source>
        <dbReference type="Proteomes" id="UP000196649"/>
    </source>
</evidence>
<comment type="caution">
    <text evidence="2">The sequence shown here is derived from an EMBL/GenBank/DDBJ whole genome shotgun (WGS) entry which is preliminary data.</text>
</comment>
<name>A0A210P5Y2_9LACO</name>
<reference evidence="2 3" key="1">
    <citation type="submission" date="2017-03" db="EMBL/GenBank/DDBJ databases">
        <title>Genome sequence of Lactobacillus kimchii KACC 12383.</title>
        <authorList>
            <person name="Chun J."/>
        </authorList>
    </citation>
    <scope>NUCLEOTIDE SEQUENCE [LARGE SCALE GENOMIC DNA]</scope>
    <source>
        <strain evidence="2 3">KACC 12383</strain>
    </source>
</reference>
<sequence>MKKSKVILMGFTVLTLSSVVVPSITTEVNAAQINGSTEESNDEFKGLSDQELRGLGFTDQEIETYHNNIDSNLIIDHGVVINGQGDGISRGKFTWAVKTIRKGYSKLPSGVKKYIAAHTGLDTLLGFIENATGTLQDAIYKACRNVGMNATVANIVTAAIMTLVF</sequence>
<proteinExistence type="predicted"/>
<dbReference type="AlphaFoldDB" id="A0A210P5Y2"/>